<name>A0A7W7DF19_9ACTN</name>
<dbReference type="RefSeq" id="WP_311772302.1">
    <property type="nucleotide sequence ID" value="NZ_JACHND010000001.1"/>
</dbReference>
<comment type="caution">
    <text evidence="1">The sequence shown here is derived from an EMBL/GenBank/DDBJ whole genome shotgun (WGS) entry which is preliminary data.</text>
</comment>
<gene>
    <name evidence="1" type="ORF">BJ982_007142</name>
</gene>
<dbReference type="EMBL" id="JACHND010000001">
    <property type="protein sequence ID" value="MBB4705598.1"/>
    <property type="molecule type" value="Genomic_DNA"/>
</dbReference>
<accession>A0A7W7DF19</accession>
<dbReference type="Proteomes" id="UP000542210">
    <property type="component" value="Unassembled WGS sequence"/>
</dbReference>
<keyword evidence="2" id="KW-1185">Reference proteome</keyword>
<evidence type="ECO:0008006" key="3">
    <source>
        <dbReference type="Google" id="ProtNLM"/>
    </source>
</evidence>
<proteinExistence type="predicted"/>
<reference evidence="1 2" key="1">
    <citation type="submission" date="2020-08" db="EMBL/GenBank/DDBJ databases">
        <title>Sequencing the genomes of 1000 actinobacteria strains.</title>
        <authorList>
            <person name="Klenk H.-P."/>
        </authorList>
    </citation>
    <scope>NUCLEOTIDE SEQUENCE [LARGE SCALE GENOMIC DNA]</scope>
    <source>
        <strain evidence="1 2">DSM 45784</strain>
    </source>
</reference>
<dbReference type="AlphaFoldDB" id="A0A7W7DF19"/>
<protein>
    <recommendedName>
        <fullName evidence="3">Immunity protein 35 domain-containing protein</fullName>
    </recommendedName>
</protein>
<sequence>MSALGMSVEQVRALAEEYFNGPLAADQATEVGLHAFDGGYVAWARGPENEDPSVLPDVAGGGCAVIDGLTGELSIRPLLTPEEVAEEWRSHRPG</sequence>
<evidence type="ECO:0000313" key="1">
    <source>
        <dbReference type="EMBL" id="MBB4705598.1"/>
    </source>
</evidence>
<evidence type="ECO:0000313" key="2">
    <source>
        <dbReference type="Proteomes" id="UP000542210"/>
    </source>
</evidence>
<organism evidence="1 2">
    <name type="scientific">Sphaerisporangium siamense</name>
    <dbReference type="NCBI Taxonomy" id="795645"/>
    <lineage>
        <taxon>Bacteria</taxon>
        <taxon>Bacillati</taxon>
        <taxon>Actinomycetota</taxon>
        <taxon>Actinomycetes</taxon>
        <taxon>Streptosporangiales</taxon>
        <taxon>Streptosporangiaceae</taxon>
        <taxon>Sphaerisporangium</taxon>
    </lineage>
</organism>